<dbReference type="Proteomes" id="UP000574133">
    <property type="component" value="Unassembled WGS sequence"/>
</dbReference>
<gene>
    <name evidence="2" type="ORF">H4Q31_10690</name>
</gene>
<dbReference type="GO" id="GO:0006355">
    <property type="term" value="P:regulation of DNA-templated transcription"/>
    <property type="evidence" value="ECO:0007669"/>
    <property type="project" value="InterPro"/>
</dbReference>
<evidence type="ECO:0000259" key="1">
    <source>
        <dbReference type="Pfam" id="PF03444"/>
    </source>
</evidence>
<dbReference type="Pfam" id="PF03444">
    <property type="entry name" value="WHD_HrcA"/>
    <property type="match status" value="1"/>
</dbReference>
<dbReference type="InterPro" id="IPR005104">
    <property type="entry name" value="WHTH_HrcA_DNA-bd"/>
</dbReference>
<sequence length="225" mass="24720">MLLTKRRKQFLRQLVDLYRATKLPIHYETLASALGVSKWTAYDMLKAIERMGLLIRSYGPNRGEGGRSQVLFTPTAQAEELCKAEADEPAGNPEEWQATKAAVLKLLGGVRAGGIGEALQRMNADLKRMKRSRDFCAYSIVILLAHLQHAGGRTEEFVRQMVQKAPSGEMRMTMFAGAVLGAVCQTMAEAGAELAELAGHYLKSVAGLTDHEKELMSDLLLEALV</sequence>
<accession>A0A841TH66</accession>
<reference evidence="2 3" key="1">
    <citation type="submission" date="2020-08" db="EMBL/GenBank/DDBJ databases">
        <title>Cohnella phylogeny.</title>
        <authorList>
            <person name="Dunlap C."/>
        </authorList>
    </citation>
    <scope>NUCLEOTIDE SEQUENCE [LARGE SCALE GENOMIC DNA]</scope>
    <source>
        <strain evidence="2 3">DSM 103658</strain>
    </source>
</reference>
<dbReference type="RefSeq" id="WP_185179072.1">
    <property type="nucleotide sequence ID" value="NZ_CBCSEP010000001.1"/>
</dbReference>
<keyword evidence="3" id="KW-1185">Reference proteome</keyword>
<evidence type="ECO:0000313" key="3">
    <source>
        <dbReference type="Proteomes" id="UP000574133"/>
    </source>
</evidence>
<feature type="domain" description="Winged helix-turn-helix transcription repressor HrcA DNA-binding" evidence="1">
    <location>
        <begin position="3"/>
        <end position="81"/>
    </location>
</feature>
<dbReference type="SUPFAM" id="SSF46785">
    <property type="entry name" value="Winged helix' DNA-binding domain"/>
    <property type="match status" value="1"/>
</dbReference>
<name>A0A841TH66_9BACL</name>
<protein>
    <submittedName>
        <fullName evidence="2">Lrp/AsnC family transcriptional regulator</fullName>
    </submittedName>
</protein>
<dbReference type="GO" id="GO:0003677">
    <property type="term" value="F:DNA binding"/>
    <property type="evidence" value="ECO:0007669"/>
    <property type="project" value="InterPro"/>
</dbReference>
<dbReference type="AlphaFoldDB" id="A0A841TH66"/>
<comment type="caution">
    <text evidence="2">The sequence shown here is derived from an EMBL/GenBank/DDBJ whole genome shotgun (WGS) entry which is preliminary data.</text>
</comment>
<evidence type="ECO:0000313" key="2">
    <source>
        <dbReference type="EMBL" id="MBB6677791.1"/>
    </source>
</evidence>
<dbReference type="EMBL" id="JACJVN010000036">
    <property type="protein sequence ID" value="MBB6677791.1"/>
    <property type="molecule type" value="Genomic_DNA"/>
</dbReference>
<organism evidence="2 3">
    <name type="scientific">Cohnella lubricantis</name>
    <dbReference type="NCBI Taxonomy" id="2163172"/>
    <lineage>
        <taxon>Bacteria</taxon>
        <taxon>Bacillati</taxon>
        <taxon>Bacillota</taxon>
        <taxon>Bacilli</taxon>
        <taxon>Bacillales</taxon>
        <taxon>Paenibacillaceae</taxon>
        <taxon>Cohnella</taxon>
    </lineage>
</organism>
<dbReference type="InterPro" id="IPR036390">
    <property type="entry name" value="WH_DNA-bd_sf"/>
</dbReference>
<proteinExistence type="predicted"/>